<dbReference type="Proteomes" id="UP001189429">
    <property type="component" value="Unassembled WGS sequence"/>
</dbReference>
<evidence type="ECO:0000313" key="2">
    <source>
        <dbReference type="EMBL" id="CAK0874720.1"/>
    </source>
</evidence>
<proteinExistence type="predicted"/>
<dbReference type="EMBL" id="CAUYUJ010017425">
    <property type="protein sequence ID" value="CAK0874720.1"/>
    <property type="molecule type" value="Genomic_DNA"/>
</dbReference>
<keyword evidence="3" id="KW-1185">Reference proteome</keyword>
<comment type="caution">
    <text evidence="2">The sequence shown here is derived from an EMBL/GenBank/DDBJ whole genome shotgun (WGS) entry which is preliminary data.</text>
</comment>
<protein>
    <submittedName>
        <fullName evidence="2">Uncharacterized protein</fullName>
    </submittedName>
</protein>
<feature type="compositionally biased region" description="Low complexity" evidence="1">
    <location>
        <begin position="549"/>
        <end position="575"/>
    </location>
</feature>
<reference evidence="2" key="1">
    <citation type="submission" date="2023-10" db="EMBL/GenBank/DDBJ databases">
        <authorList>
            <person name="Chen Y."/>
            <person name="Shah S."/>
            <person name="Dougan E. K."/>
            <person name="Thang M."/>
            <person name="Chan C."/>
        </authorList>
    </citation>
    <scope>NUCLEOTIDE SEQUENCE [LARGE SCALE GENOMIC DNA]</scope>
</reference>
<feature type="non-terminal residue" evidence="2">
    <location>
        <position position="1037"/>
    </location>
</feature>
<feature type="compositionally biased region" description="Basic and acidic residues" evidence="1">
    <location>
        <begin position="863"/>
        <end position="880"/>
    </location>
</feature>
<feature type="region of interest" description="Disordered" evidence="1">
    <location>
        <begin position="547"/>
        <end position="593"/>
    </location>
</feature>
<organism evidence="2 3">
    <name type="scientific">Prorocentrum cordatum</name>
    <dbReference type="NCBI Taxonomy" id="2364126"/>
    <lineage>
        <taxon>Eukaryota</taxon>
        <taxon>Sar</taxon>
        <taxon>Alveolata</taxon>
        <taxon>Dinophyceae</taxon>
        <taxon>Prorocentrales</taxon>
        <taxon>Prorocentraceae</taxon>
        <taxon>Prorocentrum</taxon>
    </lineage>
</organism>
<evidence type="ECO:0000313" key="3">
    <source>
        <dbReference type="Proteomes" id="UP001189429"/>
    </source>
</evidence>
<name>A0ABN9VMY3_9DINO</name>
<gene>
    <name evidence="2" type="ORF">PCOR1329_LOCUS59539</name>
</gene>
<evidence type="ECO:0000256" key="1">
    <source>
        <dbReference type="SAM" id="MobiDB-lite"/>
    </source>
</evidence>
<accession>A0ABN9VMY3</accession>
<feature type="region of interest" description="Disordered" evidence="1">
    <location>
        <begin position="863"/>
        <end position="882"/>
    </location>
</feature>
<feature type="compositionally biased region" description="Gly residues" evidence="1">
    <location>
        <begin position="576"/>
        <end position="585"/>
    </location>
</feature>
<feature type="compositionally biased region" description="Basic and acidic residues" evidence="1">
    <location>
        <begin position="953"/>
        <end position="970"/>
    </location>
</feature>
<sequence length="1037" mass="113754">MKIGSWNTAALFAAVRTKSMKVDMVSDHIPIVVTISTFRPQDLAAAVAAYPALAAHFPAGLQDARCEALCQRWYVNSFLTHLFTFQDEAASHGFQILYERKDVQKQYTRALRHEGFRGSGRGVRAGARLGGGMPLRRLSEAARACARDAAAEAASGRAADGRSGGEGGAEQDGSQVRVYRWNEFGKEITTEFDESHFSLEGHFESNSSGGHKEYQDRVRAVHFRREGKSKAEIASMLGRSDKFVAKWWQKDEREIPRPWGVHEYLSKEMGQKTFNNRAGEVHEEAKSTASWWRDVEIRRGYFKDPRVYEELLLQSDWKSNAARTRDFATGASHVRYDKDGKMRMQGNQGAKYRQGQSAAMDRCIQKFFAEYGVAERTSGISLNLYPDGHSTLGSHRHDCWTALFSFGHERILTIDKTPVLCQDGDLLIFGTQRHGVPLMPDITEGRITVPVFFYPDHLQMQKQWQTLTDPEDPRASRTLARLEREHGLGADAAEAALWGGPGRAAAVEQLARAGFDPALARQALHAHGFDPEAGALLGNYTLRGGRAPGTSSGAAGSQRSGRWGHARGAGAPEARAGGGAGGGGALAQEEHGVSEDEALALQMQLDEEGALGLDGALCCGGHADCGDDEDLAAALAAQMEEQDRAGGPPGAQAALLEAQFQAYEDQLRQEDAERWHGHGDLMQSGFAREVLTLASMDKVSCYSVGHGRMPEKSFYELLSMHAIRTLYDFRHCDHHGEVYTPCQRYSVRALQSTCRARGLKYKHVALGRESAYGVLAHISSDEAQHALIELVWHAKRGRTAFLGFEEDWRMDRRQVVAEELAKVGHAVKHIDSTGATEDHVLLGSFPDFIVQEEEKLRKLEKMRQAGELKRPEKSAVDRSSEAIASRLDRPAQAVDAMDELRAAGNQVELEQVQRRLARVQRLADRKGVMANKELAGAPRWILEEAREQERWIAQKKAEKAQQAPRAEKAQRAAAADEPEQGEGAEAAAEALIVECSLCSAPAPWRVLQLGDGACPLCRAAEGGSGSAGSARAGPPPA</sequence>
<feature type="region of interest" description="Disordered" evidence="1">
    <location>
        <begin position="953"/>
        <end position="985"/>
    </location>
</feature>